<gene>
    <name evidence="1" type="ORF">QAD02_001960</name>
</gene>
<dbReference type="EMBL" id="CM056743">
    <property type="protein sequence ID" value="KAJ8670701.1"/>
    <property type="molecule type" value="Genomic_DNA"/>
</dbReference>
<reference evidence="1" key="1">
    <citation type="submission" date="2023-04" db="EMBL/GenBank/DDBJ databases">
        <title>A chromosome-level genome assembly of the parasitoid wasp Eretmocerus hayati.</title>
        <authorList>
            <person name="Zhong Y."/>
            <person name="Liu S."/>
            <person name="Liu Y."/>
        </authorList>
    </citation>
    <scope>NUCLEOTIDE SEQUENCE</scope>
    <source>
        <strain evidence="1">ZJU_SS_LIU_2023</strain>
    </source>
</reference>
<proteinExistence type="predicted"/>
<accession>A0ACC2NHX5</accession>
<evidence type="ECO:0000313" key="2">
    <source>
        <dbReference type="Proteomes" id="UP001239111"/>
    </source>
</evidence>
<evidence type="ECO:0000313" key="1">
    <source>
        <dbReference type="EMBL" id="KAJ8670701.1"/>
    </source>
</evidence>
<keyword evidence="2" id="KW-1185">Reference proteome</keyword>
<comment type="caution">
    <text evidence="1">The sequence shown here is derived from an EMBL/GenBank/DDBJ whole genome shotgun (WGS) entry which is preliminary data.</text>
</comment>
<name>A0ACC2NHX5_9HYME</name>
<dbReference type="Proteomes" id="UP001239111">
    <property type="component" value="Chromosome 3"/>
</dbReference>
<protein>
    <submittedName>
        <fullName evidence="1">Uncharacterized protein</fullName>
    </submittedName>
</protein>
<sequence>MSDFHHKYEVYEFVIKYYRKNAAILLSKNTSKKMKEEYNLVLKTTLNRELGKSFGGNEVLQLWQELRKLVANCSYKLIKGGARKPTRDEKWAYNRCQFLLDYIDHKDVLMIKYDDWATDQYMDLNSVLKSNSSQIIRVSGHDYCFLVGIAGGLTHILVGFDVVIVPEFMNESCRLHPIHPIHSTLETVDQLHSSLLGPKQK</sequence>
<organism evidence="1 2">
    <name type="scientific">Eretmocerus hayati</name>
    <dbReference type="NCBI Taxonomy" id="131215"/>
    <lineage>
        <taxon>Eukaryota</taxon>
        <taxon>Metazoa</taxon>
        <taxon>Ecdysozoa</taxon>
        <taxon>Arthropoda</taxon>
        <taxon>Hexapoda</taxon>
        <taxon>Insecta</taxon>
        <taxon>Pterygota</taxon>
        <taxon>Neoptera</taxon>
        <taxon>Endopterygota</taxon>
        <taxon>Hymenoptera</taxon>
        <taxon>Apocrita</taxon>
        <taxon>Proctotrupomorpha</taxon>
        <taxon>Chalcidoidea</taxon>
        <taxon>Aphelinidae</taxon>
        <taxon>Aphelininae</taxon>
        <taxon>Eretmocerus</taxon>
    </lineage>
</organism>